<protein>
    <submittedName>
        <fullName evidence="2">Uncharacterized protein</fullName>
    </submittedName>
</protein>
<organism evidence="2 3">
    <name type="scientific">Eleutherodactylus coqui</name>
    <name type="common">Puerto Rican coqui</name>
    <dbReference type="NCBI Taxonomy" id="57060"/>
    <lineage>
        <taxon>Eukaryota</taxon>
        <taxon>Metazoa</taxon>
        <taxon>Chordata</taxon>
        <taxon>Craniata</taxon>
        <taxon>Vertebrata</taxon>
        <taxon>Euteleostomi</taxon>
        <taxon>Amphibia</taxon>
        <taxon>Batrachia</taxon>
        <taxon>Anura</taxon>
        <taxon>Neobatrachia</taxon>
        <taxon>Hyloidea</taxon>
        <taxon>Eleutherodactylidae</taxon>
        <taxon>Eleutherodactylinae</taxon>
        <taxon>Eleutherodactylus</taxon>
        <taxon>Eleutherodactylus</taxon>
    </lineage>
</organism>
<sequence length="82" mass="9306">MVPCRVYPLDLASTNGSHDSAAQKESGTDGCSLWGSRIYICYICLPHILDRDVLFFLFFRTLYFLNSSLYFIFLIRTAANGV</sequence>
<keyword evidence="1" id="KW-1133">Transmembrane helix</keyword>
<comment type="caution">
    <text evidence="2">The sequence shown here is derived from an EMBL/GenBank/DDBJ whole genome shotgun (WGS) entry which is preliminary data.</text>
</comment>
<evidence type="ECO:0000256" key="1">
    <source>
        <dbReference type="SAM" id="Phobius"/>
    </source>
</evidence>
<evidence type="ECO:0000313" key="3">
    <source>
        <dbReference type="Proteomes" id="UP000770717"/>
    </source>
</evidence>
<dbReference type="EMBL" id="WNTK01003247">
    <property type="protein sequence ID" value="KAG9465259.1"/>
    <property type="molecule type" value="Genomic_DNA"/>
</dbReference>
<keyword evidence="1" id="KW-0812">Transmembrane</keyword>
<keyword evidence="3" id="KW-1185">Reference proteome</keyword>
<dbReference type="Proteomes" id="UP000770717">
    <property type="component" value="Unassembled WGS sequence"/>
</dbReference>
<name>A0A8J6BHQ8_ELECQ</name>
<proteinExistence type="predicted"/>
<gene>
    <name evidence="2" type="ORF">GDO78_018597</name>
</gene>
<accession>A0A8J6BHQ8</accession>
<dbReference type="AlphaFoldDB" id="A0A8J6BHQ8"/>
<feature type="transmembrane region" description="Helical" evidence="1">
    <location>
        <begin position="53"/>
        <end position="75"/>
    </location>
</feature>
<reference evidence="2" key="1">
    <citation type="thesis" date="2020" institute="ProQuest LLC" country="789 East Eisenhower Parkway, Ann Arbor, MI, USA">
        <title>Comparative Genomics and Chromosome Evolution.</title>
        <authorList>
            <person name="Mudd A.B."/>
        </authorList>
    </citation>
    <scope>NUCLEOTIDE SEQUENCE</scope>
    <source>
        <strain evidence="2">HN-11 Male</strain>
        <tissue evidence="2">Kidney and liver</tissue>
    </source>
</reference>
<evidence type="ECO:0000313" key="2">
    <source>
        <dbReference type="EMBL" id="KAG9465259.1"/>
    </source>
</evidence>
<keyword evidence="1" id="KW-0472">Membrane</keyword>